<dbReference type="PANTHER" id="PTHR30061">
    <property type="entry name" value="MALTOSE-BINDING PERIPLASMIC PROTEIN"/>
    <property type="match status" value="1"/>
</dbReference>
<evidence type="ECO:0000313" key="6">
    <source>
        <dbReference type="EMBL" id="XDQ41423.1"/>
    </source>
</evidence>
<feature type="signal peptide" evidence="5">
    <location>
        <begin position="1"/>
        <end position="23"/>
    </location>
</feature>
<dbReference type="PANTHER" id="PTHR30061:SF50">
    <property type="entry name" value="MALTOSE_MALTODEXTRIN-BINDING PERIPLASMIC PROTEIN"/>
    <property type="match status" value="1"/>
</dbReference>
<dbReference type="SUPFAM" id="SSF53850">
    <property type="entry name" value="Periplasmic binding protein-like II"/>
    <property type="match status" value="1"/>
</dbReference>
<gene>
    <name evidence="6" type="ORF">AB5J52_03540</name>
</gene>
<keyword evidence="2" id="KW-0813">Transport</keyword>
<dbReference type="GO" id="GO:0042956">
    <property type="term" value="P:maltodextrin transmembrane transport"/>
    <property type="evidence" value="ECO:0007669"/>
    <property type="project" value="TreeGrafter"/>
</dbReference>
<evidence type="ECO:0000256" key="1">
    <source>
        <dbReference type="ARBA" id="ARBA00008520"/>
    </source>
</evidence>
<name>A0AB39QJF0_9ACTN</name>
<dbReference type="GO" id="GO:0055052">
    <property type="term" value="C:ATP-binding cassette (ABC) transporter complex, substrate-binding subunit-containing"/>
    <property type="evidence" value="ECO:0007669"/>
    <property type="project" value="TreeGrafter"/>
</dbReference>
<dbReference type="AlphaFoldDB" id="A0AB39QJF0"/>
<keyword evidence="3 5" id="KW-0732">Signal</keyword>
<evidence type="ECO:0000256" key="4">
    <source>
        <dbReference type="SAM" id="MobiDB-lite"/>
    </source>
</evidence>
<evidence type="ECO:0000256" key="3">
    <source>
        <dbReference type="ARBA" id="ARBA00022729"/>
    </source>
</evidence>
<dbReference type="Gene3D" id="3.40.190.10">
    <property type="entry name" value="Periplasmic binding protein-like II"/>
    <property type="match status" value="2"/>
</dbReference>
<evidence type="ECO:0000256" key="2">
    <source>
        <dbReference type="ARBA" id="ARBA00022448"/>
    </source>
</evidence>
<dbReference type="GO" id="GO:1901982">
    <property type="term" value="F:maltose binding"/>
    <property type="evidence" value="ECO:0007669"/>
    <property type="project" value="TreeGrafter"/>
</dbReference>
<accession>A0AB39QJF0</accession>
<dbReference type="RefSeq" id="WP_369221075.1">
    <property type="nucleotide sequence ID" value="NZ_CP163441.1"/>
</dbReference>
<organism evidence="6">
    <name type="scientific">Streptomyces sp. R39</name>
    <dbReference type="NCBI Taxonomy" id="3238631"/>
    <lineage>
        <taxon>Bacteria</taxon>
        <taxon>Bacillati</taxon>
        <taxon>Actinomycetota</taxon>
        <taxon>Actinomycetes</taxon>
        <taxon>Kitasatosporales</taxon>
        <taxon>Streptomycetaceae</taxon>
        <taxon>Streptomyces</taxon>
    </lineage>
</organism>
<evidence type="ECO:0000256" key="5">
    <source>
        <dbReference type="SAM" id="SignalP"/>
    </source>
</evidence>
<dbReference type="GO" id="GO:0015768">
    <property type="term" value="P:maltose transport"/>
    <property type="evidence" value="ECO:0007669"/>
    <property type="project" value="TreeGrafter"/>
</dbReference>
<dbReference type="Pfam" id="PF13416">
    <property type="entry name" value="SBP_bac_8"/>
    <property type="match status" value="1"/>
</dbReference>
<sequence length="412" mass="42638">MIPTRRTLMAVATAALLPLTACGGGSGSSGSSSSAGGTYTFWDPYPQFDASSDWGRRVTACGTAAGVKLKRTAYDTTDLGNKALLAAQQGNAPDVMLVDNPVVSTLVEAGILNKTSDLGLDTSSIQKNVIGAGTIDGASYGVPIGANTLALYYNKKVLTAAGVDPGSVRDWASLTAALKKVKAAGKKGITFSAINTEEGSFQFLPWFWGAGGDLTELDSAKGVAALSLWKQWVDAGYAPKDVLQNTQTTSWQEFATGDYAFSENGTWQLGNADQAGFSYGVINIPAQNGGSAPVPTGGEFVTVPVQQDTSRYAVSKKIVSCLTSDSSLLATDTTLMYVAPTSAVQSEQVKKNAELKPWVAAVAAARGRTSGGLGTKYPTISQPMWTAVQAALSGSKSPQDALATAQSSARKG</sequence>
<feature type="chain" id="PRO_5044330124" evidence="5">
    <location>
        <begin position="24"/>
        <end position="412"/>
    </location>
</feature>
<protein>
    <submittedName>
        <fullName evidence="6">Extracellular solute-binding protein</fullName>
    </submittedName>
</protein>
<feature type="region of interest" description="Disordered" evidence="4">
    <location>
        <begin position="393"/>
        <end position="412"/>
    </location>
</feature>
<dbReference type="EMBL" id="CP163441">
    <property type="protein sequence ID" value="XDQ41423.1"/>
    <property type="molecule type" value="Genomic_DNA"/>
</dbReference>
<comment type="similarity">
    <text evidence="1">Belongs to the bacterial solute-binding protein 1 family.</text>
</comment>
<proteinExistence type="inferred from homology"/>
<reference evidence="6" key="1">
    <citation type="submission" date="2024-07" db="EMBL/GenBank/DDBJ databases">
        <authorList>
            <person name="Yu S.T."/>
        </authorList>
    </citation>
    <scope>NUCLEOTIDE SEQUENCE</scope>
    <source>
        <strain evidence="6">R39</strain>
    </source>
</reference>
<dbReference type="InterPro" id="IPR006059">
    <property type="entry name" value="SBP"/>
</dbReference>